<feature type="region of interest" description="Disordered" evidence="1">
    <location>
        <begin position="119"/>
        <end position="150"/>
    </location>
</feature>
<evidence type="ECO:0000256" key="1">
    <source>
        <dbReference type="SAM" id="MobiDB-lite"/>
    </source>
</evidence>
<dbReference type="AlphaFoldDB" id="A0A9P8XRS8"/>
<feature type="compositionally biased region" description="Acidic residues" evidence="1">
    <location>
        <begin position="124"/>
        <end position="147"/>
    </location>
</feature>
<gene>
    <name evidence="2" type="ORF">B0I36DRAFT_225623</name>
</gene>
<evidence type="ECO:0000313" key="2">
    <source>
        <dbReference type="EMBL" id="KAH7010838.1"/>
    </source>
</evidence>
<dbReference type="OrthoDB" id="4982631at2759"/>
<accession>A0A9P8XRS8</accession>
<dbReference type="EMBL" id="JAGTJQ010000016">
    <property type="protein sequence ID" value="KAH7010838.1"/>
    <property type="molecule type" value="Genomic_DNA"/>
</dbReference>
<proteinExistence type="predicted"/>
<feature type="non-terminal residue" evidence="2">
    <location>
        <position position="1"/>
    </location>
</feature>
<sequence length="250" mass="29303">DEIKISGLIAMFDWILSRCEQTARETSRTVLCWFRSLQPDKIYPKPFTLVSAKASRQKYLRTFQRFVAFIFRIYRLPTFQRRELLPIRFDSDQQQLLRDIWSHEAWSEEQLLRNSYSLWNKENEDGEDDEDDEDEDDEDDDDEDDDDYKSSFLDEHFSDSGLSDSQSETEEKVQYANIKNQAIVPSPALSQLLELLFKLCITFYTEDFADGHPSSTYLVYFSGILGINPDGRGFRTARLYTPSLSALIYL</sequence>
<comment type="caution">
    <text evidence="2">The sequence shown here is derived from an EMBL/GenBank/DDBJ whole genome shotgun (WGS) entry which is preliminary data.</text>
</comment>
<reference evidence="2" key="1">
    <citation type="journal article" date="2021" name="Nat. Commun.">
        <title>Genetic determinants of endophytism in the Arabidopsis root mycobiome.</title>
        <authorList>
            <person name="Mesny F."/>
            <person name="Miyauchi S."/>
            <person name="Thiergart T."/>
            <person name="Pickel B."/>
            <person name="Atanasova L."/>
            <person name="Karlsson M."/>
            <person name="Huettel B."/>
            <person name="Barry K.W."/>
            <person name="Haridas S."/>
            <person name="Chen C."/>
            <person name="Bauer D."/>
            <person name="Andreopoulos W."/>
            <person name="Pangilinan J."/>
            <person name="LaButti K."/>
            <person name="Riley R."/>
            <person name="Lipzen A."/>
            <person name="Clum A."/>
            <person name="Drula E."/>
            <person name="Henrissat B."/>
            <person name="Kohler A."/>
            <person name="Grigoriev I.V."/>
            <person name="Martin F.M."/>
            <person name="Hacquard S."/>
        </authorList>
    </citation>
    <scope>NUCLEOTIDE SEQUENCE</scope>
    <source>
        <strain evidence="2">MPI-CAGE-CH-0230</strain>
    </source>
</reference>
<dbReference type="Proteomes" id="UP000756346">
    <property type="component" value="Unassembled WGS sequence"/>
</dbReference>
<protein>
    <submittedName>
        <fullName evidence="2">Uncharacterized protein</fullName>
    </submittedName>
</protein>
<keyword evidence="3" id="KW-1185">Reference proteome</keyword>
<dbReference type="GeneID" id="70178615"/>
<evidence type="ECO:0000313" key="3">
    <source>
        <dbReference type="Proteomes" id="UP000756346"/>
    </source>
</evidence>
<organism evidence="2 3">
    <name type="scientific">Microdochium trichocladiopsis</name>
    <dbReference type="NCBI Taxonomy" id="1682393"/>
    <lineage>
        <taxon>Eukaryota</taxon>
        <taxon>Fungi</taxon>
        <taxon>Dikarya</taxon>
        <taxon>Ascomycota</taxon>
        <taxon>Pezizomycotina</taxon>
        <taxon>Sordariomycetes</taxon>
        <taxon>Xylariomycetidae</taxon>
        <taxon>Xylariales</taxon>
        <taxon>Microdochiaceae</taxon>
        <taxon>Microdochium</taxon>
    </lineage>
</organism>
<feature type="non-terminal residue" evidence="2">
    <location>
        <position position="250"/>
    </location>
</feature>
<dbReference type="RefSeq" id="XP_046004323.1">
    <property type="nucleotide sequence ID" value="XM_046149069.1"/>
</dbReference>
<name>A0A9P8XRS8_9PEZI</name>